<dbReference type="GO" id="GO:0010411">
    <property type="term" value="P:xyloglucan metabolic process"/>
    <property type="evidence" value="ECO:0007669"/>
    <property type="project" value="TreeGrafter"/>
</dbReference>
<name>A0A1Y2EQY1_9FUNG</name>
<dbReference type="InterPro" id="IPR052025">
    <property type="entry name" value="Xyloglucanase_GH74"/>
</dbReference>
<evidence type="ECO:0000256" key="6">
    <source>
        <dbReference type="ARBA" id="ARBA00023295"/>
    </source>
</evidence>
<dbReference type="Gene3D" id="3.90.1220.10">
    <property type="entry name" value="Cellulose docking domain, dockering"/>
    <property type="match status" value="4"/>
</dbReference>
<organism evidence="12 13">
    <name type="scientific">Neocallimastix californiae</name>
    <dbReference type="NCBI Taxonomy" id="1754190"/>
    <lineage>
        <taxon>Eukaryota</taxon>
        <taxon>Fungi</taxon>
        <taxon>Fungi incertae sedis</taxon>
        <taxon>Chytridiomycota</taxon>
        <taxon>Chytridiomycota incertae sedis</taxon>
        <taxon>Neocallimastigomycetes</taxon>
        <taxon>Neocallimastigales</taxon>
        <taxon>Neocallimastigaceae</taxon>
        <taxon>Neocallimastix</taxon>
    </lineage>
</organism>
<dbReference type="PANTHER" id="PTHR43739:SF2">
    <property type="entry name" value="OLIGOXYLOGLUCAN-REDUCING END-SPECIFIC XYLOGLUCANASE-RELATED"/>
    <property type="match status" value="1"/>
</dbReference>
<keyword evidence="13" id="KW-1185">Reference proteome</keyword>
<dbReference type="OrthoDB" id="2151161at2759"/>
<dbReference type="Proteomes" id="UP000193920">
    <property type="component" value="Unassembled WGS sequence"/>
</dbReference>
<evidence type="ECO:0000259" key="11">
    <source>
        <dbReference type="PROSITE" id="PS51763"/>
    </source>
</evidence>
<comment type="similarity">
    <text evidence="8">Belongs to the glycosyl hydrolase 74 family.</text>
</comment>
<evidence type="ECO:0000256" key="7">
    <source>
        <dbReference type="ARBA" id="ARBA00023326"/>
    </source>
</evidence>
<protein>
    <submittedName>
        <fullName evidence="12">Oligoxyloglucan reducing end-specific cellobiohydrolase</fullName>
    </submittedName>
</protein>
<evidence type="ECO:0000256" key="4">
    <source>
        <dbReference type="ARBA" id="ARBA00023001"/>
    </source>
</evidence>
<evidence type="ECO:0000313" key="13">
    <source>
        <dbReference type="Proteomes" id="UP000193920"/>
    </source>
</evidence>
<gene>
    <name evidence="12" type="ORF">LY90DRAFT_699455</name>
</gene>
<evidence type="ECO:0000256" key="9">
    <source>
        <dbReference type="SAM" id="MobiDB-lite"/>
    </source>
</evidence>
<keyword evidence="1 10" id="KW-0732">Signal</keyword>
<dbReference type="STRING" id="1754190.A0A1Y2EQY1"/>
<keyword evidence="6" id="KW-0326">Glycosidase</keyword>
<dbReference type="SUPFAM" id="SSF110296">
    <property type="entry name" value="Oligoxyloglucan reducing end-specific cellobiohydrolase"/>
    <property type="match status" value="2"/>
</dbReference>
<feature type="region of interest" description="Disordered" evidence="9">
    <location>
        <begin position="718"/>
        <end position="748"/>
    </location>
</feature>
<dbReference type="PROSITE" id="PS51763">
    <property type="entry name" value="CBM10"/>
    <property type="match status" value="4"/>
</dbReference>
<dbReference type="Gene3D" id="2.130.10.10">
    <property type="entry name" value="YVTN repeat-like/Quinoprotein amine dehydrogenase"/>
    <property type="match status" value="2"/>
</dbReference>
<feature type="signal peptide" evidence="10">
    <location>
        <begin position="1"/>
        <end position="20"/>
    </location>
</feature>
<evidence type="ECO:0000256" key="10">
    <source>
        <dbReference type="SAM" id="SignalP"/>
    </source>
</evidence>
<feature type="compositionally biased region" description="Basic and acidic residues" evidence="9">
    <location>
        <begin position="731"/>
        <end position="744"/>
    </location>
</feature>
<dbReference type="Pfam" id="PF02013">
    <property type="entry name" value="CBM_10"/>
    <property type="match status" value="4"/>
</dbReference>
<reference evidence="12 13" key="1">
    <citation type="submission" date="2016-08" db="EMBL/GenBank/DDBJ databases">
        <title>A Parts List for Fungal Cellulosomes Revealed by Comparative Genomics.</title>
        <authorList>
            <consortium name="DOE Joint Genome Institute"/>
            <person name="Haitjema C.H."/>
            <person name="Gilmore S.P."/>
            <person name="Henske J.K."/>
            <person name="Solomon K.V."/>
            <person name="De Groot R."/>
            <person name="Kuo A."/>
            <person name="Mondo S.J."/>
            <person name="Salamov A.A."/>
            <person name="Labutti K."/>
            <person name="Zhao Z."/>
            <person name="Chiniquy J."/>
            <person name="Barry K."/>
            <person name="Brewer H.M."/>
            <person name="Purvine S.O."/>
            <person name="Wright A.T."/>
            <person name="Boxma B."/>
            <person name="Van Alen T."/>
            <person name="Hackstein J.H."/>
            <person name="Baker S.E."/>
            <person name="Grigoriev I.V."/>
            <person name="O'Malley M.A."/>
        </authorList>
    </citation>
    <scope>NUCLEOTIDE SEQUENCE [LARGE SCALE GENOMIC DNA]</scope>
    <source>
        <strain evidence="12 13">G1</strain>
    </source>
</reference>
<dbReference type="AlphaFoldDB" id="A0A1Y2EQY1"/>
<evidence type="ECO:0000313" key="12">
    <source>
        <dbReference type="EMBL" id="ORY74003.1"/>
    </source>
</evidence>
<sequence length="944" mass="103601">MLNFHLWTIWSSLCITFSLSYKWKNAEIVGGGFVPGIVFSEAEKDLVYARTDIGGLYRLNKSTKRWENLSEWVGVDNWGYAGIDTMCADPVDANRVYAAVGMYTNDWDPNNGAIISSTDRGDNWSISELPFKVGGNDPGRGMGERIAVDPNNNKILFFGARAVKSFTNVGKYAADNQYFTEAIGISFVTFDRYSGKKGSPTPNIYVGVADNSTSTVYVSKDAGVSWTAIPDQPAHYFPHKGKITEDGMLYVTYTDGCGPYDGQAGAIYRYNTKTGEWKDISPHQEPYFGYGGLAIDAQNQKTLVVATLNSWWPDAILFRSTDGGDTWSHIWEWDGYPQRKLKYEIDPSISPWIEDDMKQIPEPTTKLGWMIESLEIDPFNSDRIMWGTGATIWGSEDLTNWDSGKKFHISVMASGIEETSVQDLVSPATGDAHLLSVMGDIGGFRHTDLDKCPEINFRSPTFTTGYSIDYAENVPNFWVRVGTEPYIAISWGNGESWYSGQAPGGVTEGGIVAVGADGDVVWAPKPYDLGVFYGKESFKSSKGIPGGARICSDRVNGKIFYGYLGDTFYRSTDTGVTFSKVYTGLPEIEPGYAKNIKAVAGHEGDVWLAGNKGGLYHTEDGGETFTSIDGVEIANTIGFGKAAEGSDYPALYITGKIGNVNGIFRSDDKGKNWVRINDDDHQYGTINFCITGDPRIYGRVYVCTNGYGIVYGDIDGDSGTPVSGSGNGGSKGKDNKGKEDKDNKQNSNTSCWSEALGYPCCQGEVELVESNEDGDWGLENNEWCGIPKQSSSNESNNDGSCWSEALGYPCCQGEVEYVESNENGDWGLENNEWCGLPKTSNNRNKDNNNNEDSTACWSEAYGFPCCQGEIGYIESDEYGDWSVENNKWCGVPKARTLKSNAVKSCIGADGYPCCSQECTSYFRDESGDWSVENGDWCLIDTSIC</sequence>
<comment type="caution">
    <text evidence="12">The sequence shown here is derived from an EMBL/GenBank/DDBJ whole genome shotgun (WGS) entry which is preliminary data.</text>
</comment>
<feature type="chain" id="PRO_5012756563" evidence="10">
    <location>
        <begin position="21"/>
        <end position="944"/>
    </location>
</feature>
<dbReference type="SUPFAM" id="SSF64571">
    <property type="entry name" value="Cellulose docking domain, dockering"/>
    <property type="match status" value="4"/>
</dbReference>
<feature type="domain" description="CBM10" evidence="11">
    <location>
        <begin position="800"/>
        <end position="837"/>
    </location>
</feature>
<keyword evidence="3 12" id="KW-0378">Hydrolase</keyword>
<feature type="domain" description="CBM10" evidence="11">
    <location>
        <begin position="750"/>
        <end position="787"/>
    </location>
</feature>
<evidence type="ECO:0000256" key="2">
    <source>
        <dbReference type="ARBA" id="ARBA00022737"/>
    </source>
</evidence>
<evidence type="ECO:0000256" key="1">
    <source>
        <dbReference type="ARBA" id="ARBA00022729"/>
    </source>
</evidence>
<keyword evidence="5" id="KW-0119">Carbohydrate metabolism</keyword>
<feature type="domain" description="CBM10" evidence="11">
    <location>
        <begin position="855"/>
        <end position="892"/>
    </location>
</feature>
<evidence type="ECO:0000256" key="5">
    <source>
        <dbReference type="ARBA" id="ARBA00023277"/>
    </source>
</evidence>
<dbReference type="InterPro" id="IPR002883">
    <property type="entry name" value="CBM10/Dockerin_dom"/>
</dbReference>
<keyword evidence="2" id="KW-0677">Repeat</keyword>
<dbReference type="PANTHER" id="PTHR43739">
    <property type="entry name" value="XYLOGLUCANASE (EUROFUNG)"/>
    <property type="match status" value="1"/>
</dbReference>
<accession>A0A1Y2EQY1</accession>
<proteinExistence type="inferred from homology"/>
<dbReference type="GO" id="GO:0016798">
    <property type="term" value="F:hydrolase activity, acting on glycosyl bonds"/>
    <property type="evidence" value="ECO:0007669"/>
    <property type="project" value="UniProtKB-KW"/>
</dbReference>
<keyword evidence="4" id="KW-0136">Cellulose degradation</keyword>
<dbReference type="InterPro" id="IPR009034">
    <property type="entry name" value="Dockerin_dom_fun_sf"/>
</dbReference>
<dbReference type="EMBL" id="MCOG01000031">
    <property type="protein sequence ID" value="ORY74003.1"/>
    <property type="molecule type" value="Genomic_DNA"/>
</dbReference>
<evidence type="ECO:0000256" key="8">
    <source>
        <dbReference type="ARBA" id="ARBA00037986"/>
    </source>
</evidence>
<dbReference type="GO" id="GO:0030245">
    <property type="term" value="P:cellulose catabolic process"/>
    <property type="evidence" value="ECO:0007669"/>
    <property type="project" value="UniProtKB-KW"/>
</dbReference>
<feature type="domain" description="CBM10" evidence="11">
    <location>
        <begin position="904"/>
        <end position="940"/>
    </location>
</feature>
<keyword evidence="7" id="KW-0624">Polysaccharide degradation</keyword>
<dbReference type="FunFam" id="2.130.10.10:FF:000534">
    <property type="entry name" value="Xyloglucanase Xgh74A"/>
    <property type="match status" value="1"/>
</dbReference>
<dbReference type="InterPro" id="IPR015943">
    <property type="entry name" value="WD40/YVTN_repeat-like_dom_sf"/>
</dbReference>
<evidence type="ECO:0000256" key="3">
    <source>
        <dbReference type="ARBA" id="ARBA00022801"/>
    </source>
</evidence>